<name>A0AAW9TJZ8_RHIML</name>
<sequence length="60" mass="6515">MKWDGCRIALHIESTRVRVLTRGGYGWTERSSTIVDTRGGSWLLPPNTDIAVSGPNDGTG</sequence>
<dbReference type="EMBL" id="WISR01000084">
    <property type="protein sequence ID" value="MQW32798.1"/>
    <property type="molecule type" value="Genomic_DNA"/>
</dbReference>
<protein>
    <submittedName>
        <fullName evidence="1">Uncharacterized protein</fullName>
    </submittedName>
</protein>
<proteinExistence type="predicted"/>
<evidence type="ECO:0000313" key="1">
    <source>
        <dbReference type="EMBL" id="MQW32798.1"/>
    </source>
</evidence>
<dbReference type="SUPFAM" id="SSF56091">
    <property type="entry name" value="DNA ligase/mRNA capping enzyme, catalytic domain"/>
    <property type="match status" value="1"/>
</dbReference>
<dbReference type="AlphaFoldDB" id="A0AAW9TJZ8"/>
<evidence type="ECO:0000313" key="2">
    <source>
        <dbReference type="Proteomes" id="UP000429484"/>
    </source>
</evidence>
<gene>
    <name evidence="1" type="ORF">GHK53_08265</name>
</gene>
<dbReference type="Proteomes" id="UP000429484">
    <property type="component" value="Unassembled WGS sequence"/>
</dbReference>
<comment type="caution">
    <text evidence="1">The sequence shown here is derived from an EMBL/GenBank/DDBJ whole genome shotgun (WGS) entry which is preliminary data.</text>
</comment>
<organism evidence="1 2">
    <name type="scientific">Rhizobium meliloti</name>
    <name type="common">Ensifer meliloti</name>
    <name type="synonym">Sinorhizobium meliloti</name>
    <dbReference type="NCBI Taxonomy" id="382"/>
    <lineage>
        <taxon>Bacteria</taxon>
        <taxon>Pseudomonadati</taxon>
        <taxon>Pseudomonadota</taxon>
        <taxon>Alphaproteobacteria</taxon>
        <taxon>Hyphomicrobiales</taxon>
        <taxon>Rhizobiaceae</taxon>
        <taxon>Sinorhizobium/Ensifer group</taxon>
        <taxon>Sinorhizobium</taxon>
    </lineage>
</organism>
<dbReference type="RefSeq" id="WP_014531380.1">
    <property type="nucleotide sequence ID" value="NZ_CP066361.1"/>
</dbReference>
<accession>A0AAW9TJZ8</accession>
<reference evidence="1 2" key="1">
    <citation type="journal article" date="2013" name="Genome Biol.">
        <title>Comparative genomics of the core and accessory genomes of 48 Sinorhizobium strains comprising five genospecies.</title>
        <authorList>
            <person name="Sugawara M."/>
            <person name="Epstein B."/>
            <person name="Badgley B.D."/>
            <person name="Unno T."/>
            <person name="Xu L."/>
            <person name="Reese J."/>
            <person name="Gyaneshwar P."/>
            <person name="Denny R."/>
            <person name="Mudge J."/>
            <person name="Bharti A.K."/>
            <person name="Farmer A.D."/>
            <person name="May G.D."/>
            <person name="Woodward J.E."/>
            <person name="Medigue C."/>
            <person name="Vallenet D."/>
            <person name="Lajus A."/>
            <person name="Rouy Z."/>
            <person name="Martinez-Vaz B."/>
            <person name="Tiffin P."/>
            <person name="Young N.D."/>
            <person name="Sadowsky M.J."/>
        </authorList>
    </citation>
    <scope>NUCLEOTIDE SEQUENCE [LARGE SCALE GENOMIC DNA]</scope>
    <source>
        <strain evidence="1 2">N6B1</strain>
    </source>
</reference>